<keyword evidence="2" id="KW-0732">Signal</keyword>
<feature type="compositionally biased region" description="Low complexity" evidence="1">
    <location>
        <begin position="624"/>
        <end position="641"/>
    </location>
</feature>
<feature type="signal peptide" evidence="2">
    <location>
        <begin position="1"/>
        <end position="24"/>
    </location>
</feature>
<gene>
    <name evidence="3" type="ORF">PoB_000139500</name>
</gene>
<evidence type="ECO:0000313" key="4">
    <source>
        <dbReference type="Proteomes" id="UP000735302"/>
    </source>
</evidence>
<feature type="compositionally biased region" description="Polar residues" evidence="1">
    <location>
        <begin position="750"/>
        <end position="804"/>
    </location>
</feature>
<feature type="compositionally biased region" description="Low complexity" evidence="1">
    <location>
        <begin position="704"/>
        <end position="747"/>
    </location>
</feature>
<feature type="chain" id="PRO_5043640814" evidence="2">
    <location>
        <begin position="25"/>
        <end position="1123"/>
    </location>
</feature>
<feature type="region of interest" description="Disordered" evidence="1">
    <location>
        <begin position="334"/>
        <end position="378"/>
    </location>
</feature>
<comment type="caution">
    <text evidence="3">The sequence shown here is derived from an EMBL/GenBank/DDBJ whole genome shotgun (WGS) entry which is preliminary data.</text>
</comment>
<keyword evidence="4" id="KW-1185">Reference proteome</keyword>
<feature type="region of interest" description="Disordered" evidence="1">
    <location>
        <begin position="528"/>
        <end position="928"/>
    </location>
</feature>
<proteinExistence type="predicted"/>
<evidence type="ECO:0000256" key="2">
    <source>
        <dbReference type="SAM" id="SignalP"/>
    </source>
</evidence>
<protein>
    <submittedName>
        <fullName evidence="3">Antho-rfamide neuropeptides type 2</fullName>
    </submittedName>
</protein>
<feature type="compositionally biased region" description="Low complexity" evidence="1">
    <location>
        <begin position="596"/>
        <end position="606"/>
    </location>
</feature>
<accession>A0AAV3XWW2</accession>
<feature type="compositionally biased region" description="Low complexity" evidence="1">
    <location>
        <begin position="1109"/>
        <end position="1123"/>
    </location>
</feature>
<evidence type="ECO:0000256" key="1">
    <source>
        <dbReference type="SAM" id="MobiDB-lite"/>
    </source>
</evidence>
<sequence length="1123" mass="119914">MTKSCYLLLVSGGLFLLLLSLCDAFSKGSLLVNGNTAARRMYCHRPALHRPPLHVEKSCGGTCTPENGAEFYSIDLHVDDASYWLNGFDLTLRAQEDSEYSVTGFSVVAVDEMGTVVGVFTGSDDDIVVGTCEGVLQNAVEGHFAVHAHAQHGRKNVTVTWTPDGYNHETVKFHAWIVHNHSSIFYLKSEEINSKKHGSTTLDVDTIFQELMGNALANMNDFEQTFDDRQTRGYNIDLDDPFQPFNEDPSQTDLVPGFGEVEANHAPPGWLSSYSRMLTAIDEGGVFKWSEVMKKSRGDLGSLALGAILDDVAYDSGLIDVDFDRFGNFGNGAGKGSIKPSSVDNKGGSFDINNADNITNEETNSANSGSSLEPNETSTFMGLNKTLLTMTNVTDNKINGFPKDGGKFKLHNNTNSLNITDDLTNSRTEDVEQSMTANVSDDSVGKTIVSVKEEDLSADRNETDGFLSLGNLMNSEANKRIRGSGNASTSDLTTLRNETAGDLGAKDFMTDAEEASSLLSDHKAFKSAATNTANRVKRQSSRSPSRKPTPPPWAMGPQMARPSSPGSRGPPPSRSNTRRMPSRDPRRNGGRPPPGRSGNPFGGNPSMRGAQFPVQGGPNQNFRSPMGQQFPPGMMPQQFPGGSQGFGGPNSQQFGFPPGGQRGENPFGPSSQSPFGQPRQNPFGQTSQNPFGQSGQNPLRQPSQNPFGQPGQTPFGQPGQNPLGQPNQNPFGQPNQNPFGQPSQNPFGQPGQNSFGQQRQNAFGQPSQNPFGQPNQNPFGQPSRNPFGQNAPNSFGQPNQNPFGQQRPFGPQDRNPFGSTSSFPVPQGIGGQNPDALGPGSQPPPSLPTESDDGGEELELKPSPFESLGSFSLGPSGPSPFSSSSSNSGQMNPFETPRMPNQGQMNGQLGRSQGFPGAPPSMGFNQPSQMMNGNPFAQQQNPFGGQFGGFSGNSFGQMPGQFGFQGNMPGMPPQPGQMDSMPGMPPSMGQNGFGNQQGMPFMGGNQFGSGRNPFAPGSNSNSMFRYPSMSNPFHSSSSSPFGRSFGSMMNPFRSPLAGMGNPLSRRGSFNPFSSPFSSTRGGFPGMMDMRGMPGLSGGRPMGMGGPTGGFPTRSIGSRSRSRS</sequence>
<keyword evidence="3" id="KW-0527">Neuropeptide</keyword>
<dbReference type="EMBL" id="BLXT01000179">
    <property type="protein sequence ID" value="GFN74889.1"/>
    <property type="molecule type" value="Genomic_DNA"/>
</dbReference>
<dbReference type="GO" id="GO:0007218">
    <property type="term" value="P:neuropeptide signaling pathway"/>
    <property type="evidence" value="ECO:0007669"/>
    <property type="project" value="UniProtKB-KW"/>
</dbReference>
<dbReference type="InterPro" id="IPR042307">
    <property type="entry name" value="Reeler_sf"/>
</dbReference>
<feature type="compositionally biased region" description="Polar residues" evidence="1">
    <location>
        <begin position="899"/>
        <end position="911"/>
    </location>
</feature>
<feature type="compositionally biased region" description="Gly residues" evidence="1">
    <location>
        <begin position="1094"/>
        <end position="1108"/>
    </location>
</feature>
<dbReference type="Proteomes" id="UP000735302">
    <property type="component" value="Unassembled WGS sequence"/>
</dbReference>
<evidence type="ECO:0000313" key="3">
    <source>
        <dbReference type="EMBL" id="GFN74889.1"/>
    </source>
</evidence>
<dbReference type="Gene3D" id="2.60.40.4060">
    <property type="entry name" value="Reeler domain"/>
    <property type="match status" value="1"/>
</dbReference>
<feature type="compositionally biased region" description="Polar residues" evidence="1">
    <location>
        <begin position="351"/>
        <end position="378"/>
    </location>
</feature>
<feature type="compositionally biased region" description="Polar residues" evidence="1">
    <location>
        <begin position="668"/>
        <end position="703"/>
    </location>
</feature>
<feature type="compositionally biased region" description="Low complexity" evidence="1">
    <location>
        <begin position="867"/>
        <end position="889"/>
    </location>
</feature>
<feature type="region of interest" description="Disordered" evidence="1">
    <location>
        <begin position="1057"/>
        <end position="1123"/>
    </location>
</feature>
<feature type="compositionally biased region" description="Low complexity" evidence="1">
    <location>
        <begin position="1068"/>
        <end position="1078"/>
    </location>
</feature>
<dbReference type="AlphaFoldDB" id="A0AAV3XWW2"/>
<name>A0AAV3XWW2_9GAST</name>
<reference evidence="3 4" key="1">
    <citation type="journal article" date="2021" name="Elife">
        <title>Chloroplast acquisition without the gene transfer in kleptoplastic sea slugs, Plakobranchus ocellatus.</title>
        <authorList>
            <person name="Maeda T."/>
            <person name="Takahashi S."/>
            <person name="Yoshida T."/>
            <person name="Shimamura S."/>
            <person name="Takaki Y."/>
            <person name="Nagai Y."/>
            <person name="Toyoda A."/>
            <person name="Suzuki Y."/>
            <person name="Arimoto A."/>
            <person name="Ishii H."/>
            <person name="Satoh N."/>
            <person name="Nishiyama T."/>
            <person name="Hasebe M."/>
            <person name="Maruyama T."/>
            <person name="Minagawa J."/>
            <person name="Obokata J."/>
            <person name="Shigenobu S."/>
        </authorList>
    </citation>
    <scope>NUCLEOTIDE SEQUENCE [LARGE SCALE GENOMIC DNA]</scope>
</reference>
<organism evidence="3 4">
    <name type="scientific">Plakobranchus ocellatus</name>
    <dbReference type="NCBI Taxonomy" id="259542"/>
    <lineage>
        <taxon>Eukaryota</taxon>
        <taxon>Metazoa</taxon>
        <taxon>Spiralia</taxon>
        <taxon>Lophotrochozoa</taxon>
        <taxon>Mollusca</taxon>
        <taxon>Gastropoda</taxon>
        <taxon>Heterobranchia</taxon>
        <taxon>Euthyneura</taxon>
        <taxon>Panpulmonata</taxon>
        <taxon>Sacoglossa</taxon>
        <taxon>Placobranchoidea</taxon>
        <taxon>Plakobranchidae</taxon>
        <taxon>Plakobranchus</taxon>
    </lineage>
</organism>